<accession>A0A6J7KBC9</accession>
<evidence type="ECO:0000313" key="2">
    <source>
        <dbReference type="EMBL" id="CAB4952865.1"/>
    </source>
</evidence>
<dbReference type="SUPFAM" id="SSF51658">
    <property type="entry name" value="Xylose isomerase-like"/>
    <property type="match status" value="1"/>
</dbReference>
<proteinExistence type="predicted"/>
<reference evidence="2" key="1">
    <citation type="submission" date="2020-05" db="EMBL/GenBank/DDBJ databases">
        <authorList>
            <person name="Chiriac C."/>
            <person name="Salcher M."/>
            <person name="Ghai R."/>
            <person name="Kavagutti S V."/>
        </authorList>
    </citation>
    <scope>NUCLEOTIDE SEQUENCE</scope>
</reference>
<organism evidence="2">
    <name type="scientific">freshwater metagenome</name>
    <dbReference type="NCBI Taxonomy" id="449393"/>
    <lineage>
        <taxon>unclassified sequences</taxon>
        <taxon>metagenomes</taxon>
        <taxon>ecological metagenomes</taxon>
    </lineage>
</organism>
<dbReference type="Gene3D" id="3.20.20.150">
    <property type="entry name" value="Divalent-metal-dependent TIM barrel enzymes"/>
    <property type="match status" value="1"/>
</dbReference>
<evidence type="ECO:0000259" key="1">
    <source>
        <dbReference type="Pfam" id="PF01261"/>
    </source>
</evidence>
<feature type="domain" description="Xylose isomerase-like TIM barrel" evidence="1">
    <location>
        <begin position="27"/>
        <end position="273"/>
    </location>
</feature>
<sequence length="303" mass="31617">MTESQVAVDLTASFGTLRRAAFPDRLEAAALAGFAAIGLTVTEYAALLGQGWTDADILRILESFGLRIGEAELIVGFWASPGPANVPERPGLVYADPANEALILRMADALGLPCVQAVGTFDDRSVGPEVADAFGALCDRAAPHGLRVALEFVPYTSIPDLSVASGVVSAAGRANGGLCIDSWHFFRGGGSVADLANVDPASTFMIQVNDGPLIPTDENRMNDAVSNRRCPGEGDFDLMGFLGGLWAAGVNVPLSVEVFSTELERSPTREAARRAASGTRAVVLAAHLARVAARSSHPLTATK</sequence>
<dbReference type="InterPro" id="IPR036237">
    <property type="entry name" value="Xyl_isomerase-like_sf"/>
</dbReference>
<gene>
    <name evidence="2" type="ORF">UFOPK3772_01664</name>
</gene>
<dbReference type="PANTHER" id="PTHR12110:SF48">
    <property type="entry name" value="BLL3656 PROTEIN"/>
    <property type="match status" value="1"/>
</dbReference>
<dbReference type="InterPro" id="IPR013022">
    <property type="entry name" value="Xyl_isomerase-like_TIM-brl"/>
</dbReference>
<name>A0A6J7KBC9_9ZZZZ</name>
<dbReference type="EMBL" id="CAFBNE010000050">
    <property type="protein sequence ID" value="CAB4952865.1"/>
    <property type="molecule type" value="Genomic_DNA"/>
</dbReference>
<dbReference type="InterPro" id="IPR050312">
    <property type="entry name" value="IolE/XylAMocC-like"/>
</dbReference>
<dbReference type="Pfam" id="PF01261">
    <property type="entry name" value="AP_endonuc_2"/>
    <property type="match status" value="1"/>
</dbReference>
<protein>
    <submittedName>
        <fullName evidence="2">Unannotated protein</fullName>
    </submittedName>
</protein>
<dbReference type="PANTHER" id="PTHR12110">
    <property type="entry name" value="HYDROXYPYRUVATE ISOMERASE"/>
    <property type="match status" value="1"/>
</dbReference>
<dbReference type="AlphaFoldDB" id="A0A6J7KBC9"/>